<sequence length="264" mass="29154">MSRSGENAPLAWWHAFLVFACCAHTNGTQKIKVEAFVETLCNDCHHWMLEELRPVWLDQALRDKMDLRVYAFGNANYVGSDVTCQHGQKECDGNTAIDCAIKHFAPNSSAHFAFCMFENIQAVQVKDDMLRAVKSCGESSAPGEAIEPLLRCLYGTEGRLETALAAKATMATGNRYTPWILVNGVHSNSAELDFRHALCVELPDASRPASCRETSLIRREAAPHGHFGCPNPWSEDQRKLGRDLEVVEASSADVRPHGAHGAKM</sequence>
<comment type="subcellular location">
    <subcellularLocation>
        <location evidence="1">Secreted</location>
    </subcellularLocation>
</comment>
<keyword evidence="8" id="KW-1185">Reference proteome</keyword>
<name>A0A1Q9E9N0_SYMMI</name>
<dbReference type="PROSITE" id="PS51257">
    <property type="entry name" value="PROKAR_LIPOPROTEIN"/>
    <property type="match status" value="1"/>
</dbReference>
<dbReference type="GO" id="GO:0005576">
    <property type="term" value="C:extracellular region"/>
    <property type="evidence" value="ECO:0007669"/>
    <property type="project" value="UniProtKB-SubCell"/>
</dbReference>
<evidence type="ECO:0000313" key="7">
    <source>
        <dbReference type="EMBL" id="OLQ04122.1"/>
    </source>
</evidence>
<organism evidence="7 8">
    <name type="scientific">Symbiodinium microadriaticum</name>
    <name type="common">Dinoflagellate</name>
    <name type="synonym">Zooxanthella microadriatica</name>
    <dbReference type="NCBI Taxonomy" id="2951"/>
    <lineage>
        <taxon>Eukaryota</taxon>
        <taxon>Sar</taxon>
        <taxon>Alveolata</taxon>
        <taxon>Dinophyceae</taxon>
        <taxon>Suessiales</taxon>
        <taxon>Symbiodiniaceae</taxon>
        <taxon>Symbiodinium</taxon>
    </lineage>
</organism>
<keyword evidence="3" id="KW-0964">Secreted</keyword>
<evidence type="ECO:0000256" key="6">
    <source>
        <dbReference type="SAM" id="SignalP"/>
    </source>
</evidence>
<evidence type="ECO:0000256" key="5">
    <source>
        <dbReference type="ARBA" id="ARBA00023180"/>
    </source>
</evidence>
<evidence type="ECO:0000256" key="1">
    <source>
        <dbReference type="ARBA" id="ARBA00004613"/>
    </source>
</evidence>
<evidence type="ECO:0000256" key="4">
    <source>
        <dbReference type="ARBA" id="ARBA00022729"/>
    </source>
</evidence>
<reference evidence="7 8" key="1">
    <citation type="submission" date="2016-02" db="EMBL/GenBank/DDBJ databases">
        <title>Genome analysis of coral dinoflagellate symbionts highlights evolutionary adaptations to a symbiotic lifestyle.</title>
        <authorList>
            <person name="Aranda M."/>
            <person name="Li Y."/>
            <person name="Liew Y.J."/>
            <person name="Baumgarten S."/>
            <person name="Simakov O."/>
            <person name="Wilson M."/>
            <person name="Piel J."/>
            <person name="Ashoor H."/>
            <person name="Bougouffa S."/>
            <person name="Bajic V.B."/>
            <person name="Ryu T."/>
            <person name="Ravasi T."/>
            <person name="Bayer T."/>
            <person name="Micklem G."/>
            <person name="Kim H."/>
            <person name="Bhak J."/>
            <person name="Lajeunesse T.C."/>
            <person name="Voolstra C.R."/>
        </authorList>
    </citation>
    <scope>NUCLEOTIDE SEQUENCE [LARGE SCALE GENOMIC DNA]</scope>
    <source>
        <strain evidence="7 8">CCMP2467</strain>
    </source>
</reference>
<dbReference type="PANTHER" id="PTHR13234:SF8">
    <property type="entry name" value="GAMMA-INTERFERON-INDUCIBLE LYSOSOMAL THIOL REDUCTASE"/>
    <property type="match status" value="1"/>
</dbReference>
<dbReference type="Proteomes" id="UP000186817">
    <property type="component" value="Unassembled WGS sequence"/>
</dbReference>
<evidence type="ECO:0000313" key="8">
    <source>
        <dbReference type="Proteomes" id="UP000186817"/>
    </source>
</evidence>
<keyword evidence="4 6" id="KW-0732">Signal</keyword>
<evidence type="ECO:0000256" key="2">
    <source>
        <dbReference type="ARBA" id="ARBA00005679"/>
    </source>
</evidence>
<accession>A0A1Q9E9N0</accession>
<dbReference type="EMBL" id="LSRX01000218">
    <property type="protein sequence ID" value="OLQ04122.1"/>
    <property type="molecule type" value="Genomic_DNA"/>
</dbReference>
<keyword evidence="5" id="KW-0325">Glycoprotein</keyword>
<dbReference type="GO" id="GO:0016671">
    <property type="term" value="F:oxidoreductase activity, acting on a sulfur group of donors, disulfide as acceptor"/>
    <property type="evidence" value="ECO:0007669"/>
    <property type="project" value="InterPro"/>
</dbReference>
<dbReference type="InterPro" id="IPR004911">
    <property type="entry name" value="Interferon-induced_GILT"/>
</dbReference>
<feature type="signal peptide" evidence="6">
    <location>
        <begin position="1"/>
        <end position="27"/>
    </location>
</feature>
<dbReference type="OrthoDB" id="958254at2759"/>
<dbReference type="Pfam" id="PF03227">
    <property type="entry name" value="GILT"/>
    <property type="match status" value="1"/>
</dbReference>
<feature type="chain" id="PRO_5013271664" evidence="6">
    <location>
        <begin position="28"/>
        <end position="264"/>
    </location>
</feature>
<dbReference type="OMA" id="SHKEVCF"/>
<gene>
    <name evidence="7" type="primary">IFI30</name>
    <name evidence="7" type="ORF">AK812_SmicGene12838</name>
</gene>
<evidence type="ECO:0000256" key="3">
    <source>
        <dbReference type="ARBA" id="ARBA00022525"/>
    </source>
</evidence>
<dbReference type="AlphaFoldDB" id="A0A1Q9E9N0"/>
<comment type="similarity">
    <text evidence="2">Belongs to the GILT family.</text>
</comment>
<dbReference type="PANTHER" id="PTHR13234">
    <property type="entry name" value="GAMMA-INTERFERON INDUCIBLE LYSOSOMAL THIOL REDUCTASE GILT"/>
    <property type="match status" value="1"/>
</dbReference>
<comment type="caution">
    <text evidence="7">The sequence shown here is derived from an EMBL/GenBank/DDBJ whole genome shotgun (WGS) entry which is preliminary data.</text>
</comment>
<protein>
    <submittedName>
        <fullName evidence="7">Gamma-interferon-inducible lysosomal thiol reductase</fullName>
    </submittedName>
</protein>
<proteinExistence type="inferred from homology"/>